<evidence type="ECO:0000256" key="2">
    <source>
        <dbReference type="SAM" id="SignalP"/>
    </source>
</evidence>
<protein>
    <recommendedName>
        <fullName evidence="5">Ferrochelatase</fullName>
    </recommendedName>
</protein>
<evidence type="ECO:0000313" key="3">
    <source>
        <dbReference type="EMBL" id="TGX54299.1"/>
    </source>
</evidence>
<feature type="chain" id="PRO_5020827273" description="Ferrochelatase" evidence="2">
    <location>
        <begin position="24"/>
        <end position="87"/>
    </location>
</feature>
<sequence>MFKKLAVIAAASSMILGSTLAQANSASALSLRGAPGIEGRASTNDVKESKLIPGSPLFAIIGIIAVVGLLEVTGVINIFGDDEPDSP</sequence>
<evidence type="ECO:0000256" key="1">
    <source>
        <dbReference type="SAM" id="Phobius"/>
    </source>
</evidence>
<name>A0A4S1XCW1_9SPHN</name>
<dbReference type="AlphaFoldDB" id="A0A4S1XCW1"/>
<dbReference type="Proteomes" id="UP000306147">
    <property type="component" value="Unassembled WGS sequence"/>
</dbReference>
<keyword evidence="1" id="KW-0472">Membrane</keyword>
<dbReference type="EMBL" id="SRXT01000003">
    <property type="protein sequence ID" value="TGX54299.1"/>
    <property type="molecule type" value="Genomic_DNA"/>
</dbReference>
<comment type="caution">
    <text evidence="3">The sequence shown here is derived from an EMBL/GenBank/DDBJ whole genome shotgun (WGS) entry which is preliminary data.</text>
</comment>
<organism evidence="3 4">
    <name type="scientific">Sphingomonas gei</name>
    <dbReference type="NCBI Taxonomy" id="1395960"/>
    <lineage>
        <taxon>Bacteria</taxon>
        <taxon>Pseudomonadati</taxon>
        <taxon>Pseudomonadota</taxon>
        <taxon>Alphaproteobacteria</taxon>
        <taxon>Sphingomonadales</taxon>
        <taxon>Sphingomonadaceae</taxon>
        <taxon>Sphingomonas</taxon>
    </lineage>
</organism>
<feature type="transmembrane region" description="Helical" evidence="1">
    <location>
        <begin position="57"/>
        <end position="79"/>
    </location>
</feature>
<keyword evidence="1" id="KW-1133">Transmembrane helix</keyword>
<keyword evidence="4" id="KW-1185">Reference proteome</keyword>
<accession>A0A4S1XCW1</accession>
<keyword evidence="1" id="KW-0812">Transmembrane</keyword>
<gene>
    <name evidence="3" type="ORF">E5A73_09340</name>
</gene>
<dbReference type="OrthoDB" id="7580363at2"/>
<feature type="signal peptide" evidence="2">
    <location>
        <begin position="1"/>
        <end position="23"/>
    </location>
</feature>
<evidence type="ECO:0000313" key="4">
    <source>
        <dbReference type="Proteomes" id="UP000306147"/>
    </source>
</evidence>
<dbReference type="RefSeq" id="WP_135963537.1">
    <property type="nucleotide sequence ID" value="NZ_SRXT01000003.1"/>
</dbReference>
<keyword evidence="2" id="KW-0732">Signal</keyword>
<evidence type="ECO:0008006" key="5">
    <source>
        <dbReference type="Google" id="ProtNLM"/>
    </source>
</evidence>
<proteinExistence type="predicted"/>
<reference evidence="3 4" key="1">
    <citation type="submission" date="2019-04" db="EMBL/GenBank/DDBJ databases">
        <title>Sphingomonas psychrotolerans sp. nov., isolated from soil in the Tianshan Mountains, Xinjiang, China.</title>
        <authorList>
            <person name="Luo Y."/>
            <person name="Sheng H."/>
        </authorList>
    </citation>
    <scope>NUCLEOTIDE SEQUENCE [LARGE SCALE GENOMIC DNA]</scope>
    <source>
        <strain evidence="3 4">ZFGT-11</strain>
    </source>
</reference>